<dbReference type="Pfam" id="PF00439">
    <property type="entry name" value="Bromodomain"/>
    <property type="match status" value="1"/>
</dbReference>
<evidence type="ECO:0000256" key="7">
    <source>
        <dbReference type="PROSITE-ProRule" id="PRU00035"/>
    </source>
</evidence>
<dbReference type="GO" id="GO:0005634">
    <property type="term" value="C:nucleus"/>
    <property type="evidence" value="ECO:0007669"/>
    <property type="project" value="UniProtKB-SubCell"/>
</dbReference>
<dbReference type="InterPro" id="IPR027353">
    <property type="entry name" value="NET_dom"/>
</dbReference>
<feature type="compositionally biased region" description="Basic and acidic residues" evidence="8">
    <location>
        <begin position="514"/>
        <end position="527"/>
    </location>
</feature>
<comment type="caution">
    <text evidence="11">The sequence shown here is derived from an EMBL/GenBank/DDBJ whole genome shotgun (WGS) entry which is preliminary data.</text>
</comment>
<dbReference type="EMBL" id="JADCNL010000006">
    <property type="protein sequence ID" value="KAG0475948.1"/>
    <property type="molecule type" value="Genomic_DNA"/>
</dbReference>
<dbReference type="InterPro" id="IPR001487">
    <property type="entry name" value="Bromodomain"/>
</dbReference>
<dbReference type="InterPro" id="IPR052442">
    <property type="entry name" value="Env_Response_Regulator"/>
</dbReference>
<feature type="compositionally biased region" description="Polar residues" evidence="8">
    <location>
        <begin position="494"/>
        <end position="512"/>
    </location>
</feature>
<evidence type="ECO:0000313" key="11">
    <source>
        <dbReference type="EMBL" id="KAG0475948.1"/>
    </source>
</evidence>
<accession>A0A835QQH0</accession>
<proteinExistence type="predicted"/>
<dbReference type="InterPro" id="IPR038336">
    <property type="entry name" value="NET_sf"/>
</dbReference>
<evidence type="ECO:0000256" key="4">
    <source>
        <dbReference type="ARBA" id="ARBA00023117"/>
    </source>
</evidence>
<feature type="compositionally biased region" description="Polar residues" evidence="8">
    <location>
        <begin position="528"/>
        <end position="548"/>
    </location>
</feature>
<dbReference type="OrthoDB" id="10257567at2759"/>
<dbReference type="Gene3D" id="1.20.1270.220">
    <property type="match status" value="1"/>
</dbReference>
<evidence type="ECO:0000259" key="9">
    <source>
        <dbReference type="PROSITE" id="PS50014"/>
    </source>
</evidence>
<keyword evidence="5" id="KW-0804">Transcription</keyword>
<evidence type="ECO:0000256" key="8">
    <source>
        <dbReference type="SAM" id="MobiDB-lite"/>
    </source>
</evidence>
<evidence type="ECO:0000256" key="3">
    <source>
        <dbReference type="ARBA" id="ARBA00023054"/>
    </source>
</evidence>
<dbReference type="AlphaFoldDB" id="A0A835QQH0"/>
<dbReference type="PANTHER" id="PTHR46136:SF33">
    <property type="entry name" value="TRANSCRIPTION FACTOR GTE10"/>
    <property type="match status" value="1"/>
</dbReference>
<feature type="region of interest" description="Disordered" evidence="8">
    <location>
        <begin position="431"/>
        <end position="557"/>
    </location>
</feature>
<organism evidence="11 12">
    <name type="scientific">Vanilla planifolia</name>
    <name type="common">Vanilla</name>
    <dbReference type="NCBI Taxonomy" id="51239"/>
    <lineage>
        <taxon>Eukaryota</taxon>
        <taxon>Viridiplantae</taxon>
        <taxon>Streptophyta</taxon>
        <taxon>Embryophyta</taxon>
        <taxon>Tracheophyta</taxon>
        <taxon>Spermatophyta</taxon>
        <taxon>Magnoliopsida</taxon>
        <taxon>Liliopsida</taxon>
        <taxon>Asparagales</taxon>
        <taxon>Orchidaceae</taxon>
        <taxon>Vanilloideae</taxon>
        <taxon>Vanilleae</taxon>
        <taxon>Vanilla</taxon>
    </lineage>
</organism>
<evidence type="ECO:0000256" key="2">
    <source>
        <dbReference type="ARBA" id="ARBA00023015"/>
    </source>
</evidence>
<dbReference type="PROSITE" id="PS50014">
    <property type="entry name" value="BROMODOMAIN_2"/>
    <property type="match status" value="1"/>
</dbReference>
<dbReference type="SUPFAM" id="SSF47370">
    <property type="entry name" value="Bromodomain"/>
    <property type="match status" value="1"/>
</dbReference>
<reference evidence="11 12" key="1">
    <citation type="journal article" date="2020" name="Nat. Food">
        <title>A phased Vanilla planifolia genome enables genetic improvement of flavour and production.</title>
        <authorList>
            <person name="Hasing T."/>
            <person name="Tang H."/>
            <person name="Brym M."/>
            <person name="Khazi F."/>
            <person name="Huang T."/>
            <person name="Chambers A.H."/>
        </authorList>
    </citation>
    <scope>NUCLEOTIDE SEQUENCE [LARGE SCALE GENOMIC DNA]</scope>
    <source>
        <tissue evidence="11">Leaf</tissue>
    </source>
</reference>
<dbReference type="CDD" id="cd05506">
    <property type="entry name" value="Bromo_plant1"/>
    <property type="match status" value="1"/>
</dbReference>
<dbReference type="Gene3D" id="1.20.920.10">
    <property type="entry name" value="Bromodomain-like"/>
    <property type="match status" value="1"/>
</dbReference>
<dbReference type="SMART" id="SM00297">
    <property type="entry name" value="BROMO"/>
    <property type="match status" value="1"/>
</dbReference>
<feature type="region of interest" description="Disordered" evidence="8">
    <location>
        <begin position="580"/>
        <end position="639"/>
    </location>
</feature>
<feature type="domain" description="NET" evidence="10">
    <location>
        <begin position="318"/>
        <end position="399"/>
    </location>
</feature>
<evidence type="ECO:0000256" key="1">
    <source>
        <dbReference type="ARBA" id="ARBA00004123"/>
    </source>
</evidence>
<evidence type="ECO:0000256" key="6">
    <source>
        <dbReference type="ARBA" id="ARBA00023242"/>
    </source>
</evidence>
<evidence type="ECO:0000259" key="10">
    <source>
        <dbReference type="PROSITE" id="PS51525"/>
    </source>
</evidence>
<dbReference type="PROSITE" id="PS51525">
    <property type="entry name" value="NET"/>
    <property type="match status" value="1"/>
</dbReference>
<evidence type="ECO:0000313" key="12">
    <source>
        <dbReference type="Proteomes" id="UP000636800"/>
    </source>
</evidence>
<keyword evidence="3" id="KW-0175">Coiled coil</keyword>
<keyword evidence="2" id="KW-0805">Transcription regulation</keyword>
<dbReference type="InterPro" id="IPR037377">
    <property type="entry name" value="GTE_bromo"/>
</dbReference>
<evidence type="ECO:0000256" key="5">
    <source>
        <dbReference type="ARBA" id="ARBA00023163"/>
    </source>
</evidence>
<feature type="domain" description="Bromo" evidence="9">
    <location>
        <begin position="195"/>
        <end position="267"/>
    </location>
</feature>
<sequence>MTQTVAEECWSRVKASKRVSGDLSLTLMDKTQKLSRAYSGGFVPDSRHTVEAVGESEGLCSPVHVGSENSCTPKRRCISLNENRCDGLYVGVEVITLGKLSSLEKTNLVTRFRRELELVQKFQKKILPSHAVKSNGILVSSSTDQLAKKQALSGQNISQLKHGITGRFDSKKHGPAPSSGSALMKQCETLLKRLMRHQYAWVFNSPVDVVKLNIPDYLTVIKHPMDLGTIQSNIASGVYSNPLDFASDVRLTFSNAMTYNPPQNDVHVMANTMRKFFEMGWKTIEKKLHADAAVKTAATKPASQSKKRKFPLEQCNSVVLEYKPKQKMTDEEKLSLSQQLSLIEELPQHLIDFLKRHTDKANQNCEDELEIDFDSLSDDTLFELRKLLDEFSKGSHFEKQKKNVPCEMETLNESGLSNSSMPAYKEIELKEEDEDEDVDIGGNDPPTSSYFPAERLNIGVPKSSRGGSSYNSSSESGSSSSDSDSSGISRSQSNLKVASAPNSTKYNGSQAAPSHEKELASRVEQNEHCSSLNAESLQSIGSQKGENVTSERRVSPDKLYRAALLRSRFADTILKAREKTLDQGEKKDPERLRREREELERQQREERARLQAEAKAAEDARRRAEEEAAAEAKRKRDLEREAARQALLRMERTVVINEGNVLLKDLEMLGTVPGEHIPSFSIDKNDFNLGGSNPLERLGLYMKAEDDEEEDGDEPNIVPANEIEEGEVD</sequence>
<keyword evidence="6" id="KW-0539">Nucleus</keyword>
<feature type="compositionally biased region" description="Acidic residues" evidence="8">
    <location>
        <begin position="705"/>
        <end position="714"/>
    </location>
</feature>
<name>A0A835QQH0_VANPL</name>
<keyword evidence="4 7" id="KW-0103">Bromodomain</keyword>
<dbReference type="PRINTS" id="PR00503">
    <property type="entry name" value="BROMODOMAIN"/>
</dbReference>
<comment type="subcellular location">
    <subcellularLocation>
        <location evidence="1">Nucleus</location>
    </subcellularLocation>
</comment>
<dbReference type="Proteomes" id="UP000636800">
    <property type="component" value="Chromosome 6"/>
</dbReference>
<dbReference type="InterPro" id="IPR036427">
    <property type="entry name" value="Bromodomain-like_sf"/>
</dbReference>
<dbReference type="Pfam" id="PF17035">
    <property type="entry name" value="BET"/>
    <property type="match status" value="1"/>
</dbReference>
<feature type="region of interest" description="Disordered" evidence="8">
    <location>
        <begin position="703"/>
        <end position="729"/>
    </location>
</feature>
<protein>
    <submittedName>
        <fullName evidence="11">Uncharacterized protein</fullName>
    </submittedName>
</protein>
<feature type="compositionally biased region" description="Low complexity" evidence="8">
    <location>
        <begin position="463"/>
        <end position="493"/>
    </location>
</feature>
<gene>
    <name evidence="11" type="ORF">HPP92_012789</name>
</gene>
<keyword evidence="12" id="KW-1185">Reference proteome</keyword>
<dbReference type="PANTHER" id="PTHR46136">
    <property type="entry name" value="TRANSCRIPTION FACTOR GTE8"/>
    <property type="match status" value="1"/>
</dbReference>